<dbReference type="AlphaFoldDB" id="A0A848F6L4"/>
<proteinExistence type="predicted"/>
<sequence length="126" mass="14034">MDKNMGMSIEAGILGHWDSADREVEKRTLRTRAMLVLSNREQLEGRTYFIASSGMGVVAPLNLPQGCKCEVHFRLPLMEHGSVPIRLHARVHHSILSAQQGGFLIGLDFTEAHADVLHAIKRYMTG</sequence>
<dbReference type="RefSeq" id="WP_169160644.1">
    <property type="nucleotide sequence ID" value="NZ_JABBFW010000007.1"/>
</dbReference>
<dbReference type="Proteomes" id="UP000574067">
    <property type="component" value="Unassembled WGS sequence"/>
</dbReference>
<gene>
    <name evidence="2" type="ORF">HHL10_12225</name>
</gene>
<dbReference type="GO" id="GO:0035438">
    <property type="term" value="F:cyclic-di-GMP binding"/>
    <property type="evidence" value="ECO:0007669"/>
    <property type="project" value="InterPro"/>
</dbReference>
<keyword evidence="3" id="KW-1185">Reference proteome</keyword>
<protein>
    <submittedName>
        <fullName evidence="2">PilZ domain-containing protein</fullName>
    </submittedName>
</protein>
<organism evidence="2 3">
    <name type="scientific">Azohydromonas caseinilytica</name>
    <dbReference type="NCBI Taxonomy" id="2728836"/>
    <lineage>
        <taxon>Bacteria</taxon>
        <taxon>Pseudomonadati</taxon>
        <taxon>Pseudomonadota</taxon>
        <taxon>Betaproteobacteria</taxon>
        <taxon>Burkholderiales</taxon>
        <taxon>Sphaerotilaceae</taxon>
        <taxon>Azohydromonas</taxon>
    </lineage>
</organism>
<dbReference type="EMBL" id="JABBFW010000007">
    <property type="protein sequence ID" value="NML15737.1"/>
    <property type="molecule type" value="Genomic_DNA"/>
</dbReference>
<reference evidence="2 3" key="1">
    <citation type="submission" date="2020-04" db="EMBL/GenBank/DDBJ databases">
        <title>Azohydromonas sp. isolated from soil.</title>
        <authorList>
            <person name="Dahal R.H."/>
        </authorList>
    </citation>
    <scope>NUCLEOTIDE SEQUENCE [LARGE SCALE GENOMIC DNA]</scope>
    <source>
        <strain evidence="2 3">G-1-1-14</strain>
    </source>
</reference>
<comment type="caution">
    <text evidence="2">The sequence shown here is derived from an EMBL/GenBank/DDBJ whole genome shotgun (WGS) entry which is preliminary data.</text>
</comment>
<evidence type="ECO:0000259" key="1">
    <source>
        <dbReference type="Pfam" id="PF07238"/>
    </source>
</evidence>
<dbReference type="Gene3D" id="2.40.10.220">
    <property type="entry name" value="predicted glycosyltransferase like domains"/>
    <property type="match status" value="1"/>
</dbReference>
<evidence type="ECO:0000313" key="2">
    <source>
        <dbReference type="EMBL" id="NML15737.1"/>
    </source>
</evidence>
<dbReference type="InterPro" id="IPR009875">
    <property type="entry name" value="PilZ_domain"/>
</dbReference>
<feature type="domain" description="PilZ" evidence="1">
    <location>
        <begin position="27"/>
        <end position="125"/>
    </location>
</feature>
<evidence type="ECO:0000313" key="3">
    <source>
        <dbReference type="Proteomes" id="UP000574067"/>
    </source>
</evidence>
<accession>A0A848F6L4</accession>
<name>A0A848F6L4_9BURK</name>
<dbReference type="Pfam" id="PF07238">
    <property type="entry name" value="PilZ"/>
    <property type="match status" value="1"/>
</dbReference>